<dbReference type="Proteomes" id="UP001220324">
    <property type="component" value="Unassembled WGS sequence"/>
</dbReference>
<keyword evidence="1" id="KW-0812">Transmembrane</keyword>
<sequence>MSDEIHEKDDSTILAATEEKSENKAGAEAAFVYLDGWALGFLALALMGSGFLLPLDDTILCTEPGVWNWSTNGFHRLNDVGRYGAAYLVTQMSRIPTCSRIYTFYDVRWS</sequence>
<keyword evidence="3" id="KW-1185">Reference proteome</keyword>
<keyword evidence="1" id="KW-1133">Transmembrane helix</keyword>
<proteinExistence type="predicted"/>
<evidence type="ECO:0000256" key="1">
    <source>
        <dbReference type="SAM" id="Phobius"/>
    </source>
</evidence>
<reference evidence="2 3" key="1">
    <citation type="journal article" date="2023" name="IMA Fungus">
        <title>Comparative genomic study of the Penicillium genus elucidates a diverse pangenome and 15 lateral gene transfer events.</title>
        <authorList>
            <person name="Petersen C."/>
            <person name="Sorensen T."/>
            <person name="Nielsen M.R."/>
            <person name="Sondergaard T.E."/>
            <person name="Sorensen J.L."/>
            <person name="Fitzpatrick D.A."/>
            <person name="Frisvad J.C."/>
            <person name="Nielsen K.L."/>
        </authorList>
    </citation>
    <scope>NUCLEOTIDE SEQUENCE [LARGE SCALE GENOMIC DNA]</scope>
    <source>
        <strain evidence="2 3">IBT 35679</strain>
    </source>
</reference>
<evidence type="ECO:0000313" key="3">
    <source>
        <dbReference type="Proteomes" id="UP001220324"/>
    </source>
</evidence>
<comment type="caution">
    <text evidence="2">The sequence shown here is derived from an EMBL/GenBank/DDBJ whole genome shotgun (WGS) entry which is preliminary data.</text>
</comment>
<keyword evidence="1" id="KW-0472">Membrane</keyword>
<protein>
    <submittedName>
        <fullName evidence="2">Uncharacterized protein</fullName>
    </submittedName>
</protein>
<gene>
    <name evidence="2" type="ORF">N7494_009516</name>
</gene>
<name>A0AAD6CRU9_9EURO</name>
<dbReference type="EMBL" id="JAQIZZ010000007">
    <property type="protein sequence ID" value="KAJ5532964.1"/>
    <property type="molecule type" value="Genomic_DNA"/>
</dbReference>
<accession>A0AAD6CRU9</accession>
<dbReference type="AlphaFoldDB" id="A0AAD6CRU9"/>
<feature type="transmembrane region" description="Helical" evidence="1">
    <location>
        <begin position="30"/>
        <end position="53"/>
    </location>
</feature>
<organism evidence="2 3">
    <name type="scientific">Penicillium frequentans</name>
    <dbReference type="NCBI Taxonomy" id="3151616"/>
    <lineage>
        <taxon>Eukaryota</taxon>
        <taxon>Fungi</taxon>
        <taxon>Dikarya</taxon>
        <taxon>Ascomycota</taxon>
        <taxon>Pezizomycotina</taxon>
        <taxon>Eurotiomycetes</taxon>
        <taxon>Eurotiomycetidae</taxon>
        <taxon>Eurotiales</taxon>
        <taxon>Aspergillaceae</taxon>
        <taxon>Penicillium</taxon>
    </lineage>
</organism>
<evidence type="ECO:0000313" key="2">
    <source>
        <dbReference type="EMBL" id="KAJ5532964.1"/>
    </source>
</evidence>